<proteinExistence type="predicted"/>
<dbReference type="STRING" id="383372.Rcas_1710"/>
<evidence type="ECO:0000313" key="4">
    <source>
        <dbReference type="Proteomes" id="UP000000263"/>
    </source>
</evidence>
<keyword evidence="4" id="KW-1185">Reference proteome</keyword>
<organism evidence="3 4">
    <name type="scientific">Roseiflexus castenholzii (strain DSM 13941 / HLO8)</name>
    <dbReference type="NCBI Taxonomy" id="383372"/>
    <lineage>
        <taxon>Bacteria</taxon>
        <taxon>Bacillati</taxon>
        <taxon>Chloroflexota</taxon>
        <taxon>Chloroflexia</taxon>
        <taxon>Chloroflexales</taxon>
        <taxon>Roseiflexineae</taxon>
        <taxon>Roseiflexaceae</taxon>
        <taxon>Roseiflexus</taxon>
    </lineage>
</organism>
<dbReference type="eggNOG" id="COG2304">
    <property type="taxonomic scope" value="Bacteria"/>
</dbReference>
<evidence type="ECO:0000313" key="3">
    <source>
        <dbReference type="EMBL" id="ABU57802.1"/>
    </source>
</evidence>
<feature type="domain" description="VWFA" evidence="2">
    <location>
        <begin position="51"/>
        <end position="238"/>
    </location>
</feature>
<dbReference type="PANTHER" id="PTHR10579">
    <property type="entry name" value="CALCIUM-ACTIVATED CHLORIDE CHANNEL REGULATOR"/>
    <property type="match status" value="1"/>
</dbReference>
<evidence type="ECO:0000256" key="1">
    <source>
        <dbReference type="SAM" id="SignalP"/>
    </source>
</evidence>
<dbReference type="InterPro" id="IPR051266">
    <property type="entry name" value="CLCR"/>
</dbReference>
<keyword evidence="1" id="KW-0732">Signal</keyword>
<dbReference type="SUPFAM" id="SSF53300">
    <property type="entry name" value="vWA-like"/>
    <property type="match status" value="1"/>
</dbReference>
<dbReference type="Pfam" id="PF00092">
    <property type="entry name" value="VWA"/>
    <property type="match status" value="1"/>
</dbReference>
<feature type="chain" id="PRO_5002713151" evidence="1">
    <location>
        <begin position="39"/>
        <end position="698"/>
    </location>
</feature>
<dbReference type="EMBL" id="CP000804">
    <property type="protein sequence ID" value="ABU57802.1"/>
    <property type="molecule type" value="Genomic_DNA"/>
</dbReference>
<feature type="signal peptide" evidence="1">
    <location>
        <begin position="1"/>
        <end position="38"/>
    </location>
</feature>
<dbReference type="AlphaFoldDB" id="A7NJY2"/>
<dbReference type="SMART" id="SM00327">
    <property type="entry name" value="VWA"/>
    <property type="match status" value="1"/>
</dbReference>
<sequence>MTIVTERLVFPIRMPAVRMLWVAMLIAILLLPTSPATAQQTGQALDSGNSDVVLIIDNSGSMKQNDPQNLRLAAANLFIDLSDPRDKIGIVVLSDRMRTRSLTKNLVRIGSRQDIDELKGLVDALRNETKGQETHMGTALDLAYDLLDATPGSNRGANQRQFVVLLSDGLPTGVGQRERVDQAVQRFRERRYWKIFSIALGDEADPAYLDEKVSSPSGGQVVVARHAGELLDRYLDVYARAGDDRYINYVTVQPNTLAPLVDVRLDHQPTQIGVVLVRGDSNASISSLLAPDGADLVQPYYQNSVRRGAEPEYELYTAMSTDQVSLVGRWMINVDRPDALPTTIAVLSRSRLRIRMPAPAPLRDNEDTSLRYHPVGRPLLLVVGAQVAERNYDQHVTTPYLYRWVADMAPAAHMLTPFEGPPIVLVDDGRACDQRANDGRYSGVLPPFPTEGDYTLRLEFPGAHPNPIHVQKDYIVRVAALPTMTITLPPAATTLPINTPLTAWIDLPGRADFEIVNVMFPTAFVQRPDGVLETLEIESVDRGRFRFRYTPGFEGQYRINIAAEVHGRGAMGDIRYIDYADALIGVPKATPIVEISAAFTGTLVYDRRGILSVPLKIASRSPQEERLVITVTNPAGAITVPAEVLLQPNESIQRTISVRLPEKDRPARGALMLQLTAPEQRVIVQGETISVAIVRLPV</sequence>
<dbReference type="PROSITE" id="PS50234">
    <property type="entry name" value="VWFA"/>
    <property type="match status" value="1"/>
</dbReference>
<dbReference type="PANTHER" id="PTHR10579:SF43">
    <property type="entry name" value="ZINC FINGER (C3HC4-TYPE RING FINGER) FAMILY PROTEIN"/>
    <property type="match status" value="1"/>
</dbReference>
<name>A7NJY2_ROSCS</name>
<dbReference type="KEGG" id="rca:Rcas_1710"/>
<evidence type="ECO:0000259" key="2">
    <source>
        <dbReference type="PROSITE" id="PS50234"/>
    </source>
</evidence>
<accession>A7NJY2</accession>
<dbReference type="HOGENOM" id="CLU_394759_0_0_0"/>
<gene>
    <name evidence="3" type="ordered locus">Rcas_1710</name>
</gene>
<protein>
    <submittedName>
        <fullName evidence="3">von Willebrand factor type A</fullName>
    </submittedName>
</protein>
<dbReference type="InterPro" id="IPR036465">
    <property type="entry name" value="vWFA_dom_sf"/>
</dbReference>
<dbReference type="Gene3D" id="3.40.50.410">
    <property type="entry name" value="von Willebrand factor, type A domain"/>
    <property type="match status" value="1"/>
</dbReference>
<dbReference type="InterPro" id="IPR002035">
    <property type="entry name" value="VWF_A"/>
</dbReference>
<dbReference type="Proteomes" id="UP000000263">
    <property type="component" value="Chromosome"/>
</dbReference>
<dbReference type="CDD" id="cd00198">
    <property type="entry name" value="vWFA"/>
    <property type="match status" value="1"/>
</dbReference>
<reference evidence="3 4" key="1">
    <citation type="submission" date="2007-08" db="EMBL/GenBank/DDBJ databases">
        <title>Complete sequence of Roseiflexus castenholzii DSM 13941.</title>
        <authorList>
            <consortium name="US DOE Joint Genome Institute"/>
            <person name="Copeland A."/>
            <person name="Lucas S."/>
            <person name="Lapidus A."/>
            <person name="Barry K."/>
            <person name="Glavina del Rio T."/>
            <person name="Dalin E."/>
            <person name="Tice H."/>
            <person name="Pitluck S."/>
            <person name="Thompson L.S."/>
            <person name="Brettin T."/>
            <person name="Bruce D."/>
            <person name="Detter J.C."/>
            <person name="Han C."/>
            <person name="Tapia R."/>
            <person name="Schmutz J."/>
            <person name="Larimer F."/>
            <person name="Land M."/>
            <person name="Hauser L."/>
            <person name="Kyrpides N."/>
            <person name="Mikhailova N."/>
            <person name="Bryant D.A."/>
            <person name="Hanada S."/>
            <person name="Tsukatani Y."/>
            <person name="Richardson P."/>
        </authorList>
    </citation>
    <scope>NUCLEOTIDE SEQUENCE [LARGE SCALE GENOMIC DNA]</scope>
    <source>
        <strain evidence="4">DSM 13941 / HLO8</strain>
    </source>
</reference>
<dbReference type="NCBIfam" id="NF041940">
    <property type="entry name" value="choice_anch_X"/>
    <property type="match status" value="1"/>
</dbReference>